<dbReference type="InterPro" id="IPR028896">
    <property type="entry name" value="GcvT/YgfZ/DmdA"/>
</dbReference>
<proteinExistence type="predicted"/>
<dbReference type="KEGG" id="dli:dnl_04970"/>
<dbReference type="Gene3D" id="3.30.1360.120">
    <property type="entry name" value="Probable tRNA modification gtpase trme, domain 1"/>
    <property type="match status" value="1"/>
</dbReference>
<dbReference type="PIRSF" id="PIRSF006487">
    <property type="entry name" value="GcvT"/>
    <property type="match status" value="1"/>
</dbReference>
<dbReference type="InterPro" id="IPR006222">
    <property type="entry name" value="GCVT_N"/>
</dbReference>
<evidence type="ECO:0000313" key="4">
    <source>
        <dbReference type="Proteomes" id="UP000663720"/>
    </source>
</evidence>
<accession>A0A975B3T7</accession>
<dbReference type="RefSeq" id="WP_207690160.1">
    <property type="nucleotide sequence ID" value="NZ_CP061799.1"/>
</dbReference>
<keyword evidence="4" id="KW-1185">Reference proteome</keyword>
<dbReference type="InterPro" id="IPR027266">
    <property type="entry name" value="TrmE/GcvT-like"/>
</dbReference>
<reference evidence="3" key="1">
    <citation type="journal article" date="2021" name="Microb. Physiol.">
        <title>Proteogenomic Insights into the Physiology of Marine, Sulfate-Reducing, Filamentous Desulfonema limicola and Desulfonema magnum.</title>
        <authorList>
            <person name="Schnaars V."/>
            <person name="Wohlbrand L."/>
            <person name="Scheve S."/>
            <person name="Hinrichs C."/>
            <person name="Reinhardt R."/>
            <person name="Rabus R."/>
        </authorList>
    </citation>
    <scope>NUCLEOTIDE SEQUENCE</scope>
    <source>
        <strain evidence="3">5ac10</strain>
    </source>
</reference>
<dbReference type="EMBL" id="CP061799">
    <property type="protein sequence ID" value="QTA78277.1"/>
    <property type="molecule type" value="Genomic_DNA"/>
</dbReference>
<dbReference type="PANTHER" id="PTHR43757">
    <property type="entry name" value="AMINOMETHYLTRANSFERASE"/>
    <property type="match status" value="1"/>
</dbReference>
<dbReference type="AlphaFoldDB" id="A0A975B3T7"/>
<feature type="binding site" evidence="1">
    <location>
        <position position="221"/>
    </location>
    <ligand>
        <name>substrate</name>
    </ligand>
</feature>
<evidence type="ECO:0000256" key="1">
    <source>
        <dbReference type="PIRSR" id="PIRSR006487-1"/>
    </source>
</evidence>
<dbReference type="SUPFAM" id="SSF103025">
    <property type="entry name" value="Folate-binding domain"/>
    <property type="match status" value="1"/>
</dbReference>
<feature type="domain" description="GCVT N-terminal" evidence="2">
    <location>
        <begin position="10"/>
        <end position="269"/>
    </location>
</feature>
<sequence>MENIKKTLLNQWHKSQGANMAEFGGYDMPLWYLSAKNEHMTVITDAGLFDTSHMASIMVSGSGTFELLQLCFTNDMAACMGKDKKPLFPGRCVYGGILSENGHVIDDTIIFHIRENEYMAVVNAGMGADIAAHFHKNKENRDVNIIDLTDRLGKIDIQGPASAKIMKKILKNPEQVFDKMPYFSFKGHFDKDHPNSDIVRINDNTPILLSRTGYTGEFGFEIFMTSDHLVKVWEMLLEAGREFNVTACGLAARDSLRAGAVLPLSHQDIGHWPFINNPWDFSLPYNNDNTGFTKEFIGSKALLNIKNPEYTYAFAGMDLRKVTLPALVFDKNGKEIGKVLTCATDMAVGRHEGKIYSIASTDKPENLKIKGLSCGFIKVDKQLFPGDNVELKDSRRNITVQVEKDIRPGRTARKLMKEMV</sequence>
<evidence type="ECO:0000313" key="3">
    <source>
        <dbReference type="EMBL" id="QTA78277.1"/>
    </source>
</evidence>
<dbReference type="Pfam" id="PF01571">
    <property type="entry name" value="GCV_T"/>
    <property type="match status" value="1"/>
</dbReference>
<dbReference type="Proteomes" id="UP000663720">
    <property type="component" value="Chromosome"/>
</dbReference>
<name>A0A975B3T7_9BACT</name>
<protein>
    <submittedName>
        <fullName evidence="3">Glycine cleavage system, aminomethyltransferase protein T</fullName>
    </submittedName>
</protein>
<dbReference type="PANTHER" id="PTHR43757:SF2">
    <property type="entry name" value="AMINOMETHYLTRANSFERASE, MITOCHONDRIAL"/>
    <property type="match status" value="1"/>
</dbReference>
<evidence type="ECO:0000259" key="2">
    <source>
        <dbReference type="Pfam" id="PF01571"/>
    </source>
</evidence>
<gene>
    <name evidence="3" type="primary">gcvT</name>
    <name evidence="3" type="ORF">dnl_04970</name>
</gene>
<organism evidence="3 4">
    <name type="scientific">Desulfonema limicola</name>
    <dbReference type="NCBI Taxonomy" id="45656"/>
    <lineage>
        <taxon>Bacteria</taxon>
        <taxon>Pseudomonadati</taxon>
        <taxon>Thermodesulfobacteriota</taxon>
        <taxon>Desulfobacteria</taxon>
        <taxon>Desulfobacterales</taxon>
        <taxon>Desulfococcaceae</taxon>
        <taxon>Desulfonema</taxon>
    </lineage>
</organism>